<organism evidence="2 3">
    <name type="scientific">Chryseobacterium arthrosphaerae</name>
    <dbReference type="NCBI Taxonomy" id="651561"/>
    <lineage>
        <taxon>Bacteria</taxon>
        <taxon>Pseudomonadati</taxon>
        <taxon>Bacteroidota</taxon>
        <taxon>Flavobacteriia</taxon>
        <taxon>Flavobacteriales</taxon>
        <taxon>Weeksellaceae</taxon>
        <taxon>Chryseobacterium group</taxon>
        <taxon>Chryseobacterium</taxon>
    </lineage>
</organism>
<feature type="transmembrane region" description="Helical" evidence="1">
    <location>
        <begin position="38"/>
        <end position="58"/>
    </location>
</feature>
<keyword evidence="1" id="KW-0472">Membrane</keyword>
<evidence type="ECO:0000313" key="3">
    <source>
        <dbReference type="Proteomes" id="UP000276953"/>
    </source>
</evidence>
<dbReference type="AlphaFoldDB" id="A0A3S0N5Y4"/>
<keyword evidence="1" id="KW-0812">Transmembrane</keyword>
<reference evidence="2 3" key="1">
    <citation type="submission" date="2018-12" db="EMBL/GenBank/DDBJ databases">
        <title>Draft Genome Sequence of Chryseobacterium arthrosphaerae strain ED882-96 Isolated from the Blood of a Patient with Liver Cirrhosis in Taiwan.</title>
        <authorList>
            <person name="Lin J.-N."/>
            <person name="Lai C.-H."/>
            <person name="Yang C.-H."/>
            <person name="Huang Y.-H."/>
        </authorList>
    </citation>
    <scope>NUCLEOTIDE SEQUENCE [LARGE SCALE GENOMIC DNA]</scope>
    <source>
        <strain evidence="2 3">ED882-96</strain>
    </source>
</reference>
<evidence type="ECO:0000256" key="1">
    <source>
        <dbReference type="SAM" id="Phobius"/>
    </source>
</evidence>
<dbReference type="Pfam" id="PF01148">
    <property type="entry name" value="CTP_transf_1"/>
    <property type="match status" value="1"/>
</dbReference>
<name>A0A3S0N5Y4_9FLAO</name>
<gene>
    <name evidence="2" type="ORF">EJ377_06830</name>
</gene>
<evidence type="ECO:0000313" key="2">
    <source>
        <dbReference type="EMBL" id="RTZ49877.1"/>
    </source>
</evidence>
<comment type="caution">
    <text evidence="2">The sequence shown here is derived from an EMBL/GenBank/DDBJ whole genome shotgun (WGS) entry which is preliminary data.</text>
</comment>
<dbReference type="Proteomes" id="UP000276953">
    <property type="component" value="Unassembled WGS sequence"/>
</dbReference>
<accession>A0A3S0N5Y4</accession>
<protein>
    <submittedName>
        <fullName evidence="2">Uncharacterized protein</fullName>
    </submittedName>
</protein>
<proteinExistence type="predicted"/>
<sequence>MFTFNPKIFCNAIVRNIHSFIGLPFSFLIYIGLETLEWFNAIIFIVVVTELNDVFQYLMGKFFGKRKITPI</sequence>
<feature type="transmembrane region" description="Helical" evidence="1">
    <location>
        <begin position="12"/>
        <end position="32"/>
    </location>
</feature>
<keyword evidence="1" id="KW-1133">Transmembrane helix</keyword>
<dbReference type="EMBL" id="RYFC01000001">
    <property type="protein sequence ID" value="RTZ49877.1"/>
    <property type="molecule type" value="Genomic_DNA"/>
</dbReference>